<feature type="compositionally biased region" description="Acidic residues" evidence="14">
    <location>
        <begin position="371"/>
        <end position="381"/>
    </location>
</feature>
<comment type="subunit">
    <text evidence="10">Interacts with FBL, SNU13, NOP58, NUFIP1, RUVBL1, RUVBL2 and TAF9. Interacts (via HIT-type zinc finger) with the RUVBL1/RUVBL2 complex in the presence of ADP.</text>
</comment>
<evidence type="ECO:0000259" key="15">
    <source>
        <dbReference type="PROSITE" id="PS51083"/>
    </source>
</evidence>
<dbReference type="PANTHER" id="PTHR13483">
    <property type="entry name" value="BOX C_D SNORNA PROTEIN 1-RELATED"/>
    <property type="match status" value="1"/>
</dbReference>
<dbReference type="AlphaFoldDB" id="A0A2A9P780"/>
<evidence type="ECO:0000256" key="12">
    <source>
        <dbReference type="ARBA" id="ARBA00077531"/>
    </source>
</evidence>
<dbReference type="Gene3D" id="3.30.60.190">
    <property type="match status" value="1"/>
</dbReference>
<accession>A0A2A9P780</accession>
<comment type="caution">
    <text evidence="16">The sequence shown here is derived from an EMBL/GenBank/DDBJ whole genome shotgun (WGS) entry which is preliminary data.</text>
</comment>
<dbReference type="GO" id="GO:0000492">
    <property type="term" value="P:box C/D snoRNP assembly"/>
    <property type="evidence" value="ECO:0007669"/>
    <property type="project" value="TreeGrafter"/>
</dbReference>
<feature type="compositionally biased region" description="Acidic residues" evidence="14">
    <location>
        <begin position="390"/>
        <end position="422"/>
    </location>
</feature>
<dbReference type="PANTHER" id="PTHR13483:SF11">
    <property type="entry name" value="ZINC FINGER HIT DOMAIN-CONTAINING PROTEIN 3"/>
    <property type="match status" value="1"/>
</dbReference>
<dbReference type="InterPro" id="IPR051639">
    <property type="entry name" value="BCD1"/>
</dbReference>
<evidence type="ECO:0000256" key="13">
    <source>
        <dbReference type="PROSITE-ProRule" id="PRU00453"/>
    </source>
</evidence>
<dbReference type="SUPFAM" id="SSF144232">
    <property type="entry name" value="HIT/MYND zinc finger-like"/>
    <property type="match status" value="1"/>
</dbReference>
<evidence type="ECO:0000256" key="2">
    <source>
        <dbReference type="ARBA" id="ARBA00022517"/>
    </source>
</evidence>
<dbReference type="Pfam" id="PF04438">
    <property type="entry name" value="zf-HIT"/>
    <property type="match status" value="1"/>
</dbReference>
<keyword evidence="17" id="KW-1185">Reference proteome</keyword>
<protein>
    <recommendedName>
        <fullName evidence="11">Box C/D snoRNA protein 1</fullName>
    </recommendedName>
    <alternativeName>
        <fullName evidence="12">Zinc finger HIT domain-containing protein 6</fullName>
    </alternativeName>
</protein>
<feature type="domain" description="HIT-type" evidence="15">
    <location>
        <begin position="10"/>
        <end position="44"/>
    </location>
</feature>
<gene>
    <name evidence="16" type="ORF">XA68_15858</name>
</gene>
<keyword evidence="3" id="KW-0597">Phosphoprotein</keyword>
<evidence type="ECO:0000256" key="11">
    <source>
        <dbReference type="ARBA" id="ARBA00068630"/>
    </source>
</evidence>
<evidence type="ECO:0000256" key="14">
    <source>
        <dbReference type="SAM" id="MobiDB-lite"/>
    </source>
</evidence>
<dbReference type="GO" id="GO:0048254">
    <property type="term" value="P:snoRNA localization"/>
    <property type="evidence" value="ECO:0007669"/>
    <property type="project" value="TreeGrafter"/>
</dbReference>
<sequence>MADPLLTTLCSICHAADPKYKCPRCRQRTCSVACVKKHKAWSACNGERDETAYVPASKLRTVSGLNHDYNYLHKMDLSMERAERLLVTEKGLISQQELRPRTVKQVRWKAGRDGRKIKVVTIKTVREPVVRTKSERLLAGKMRRLNIDLVRAPKGMTRQKENHTSVNRRSGAVNWQVEWLSLGDDGEGAGTHAPMTRVLLKVLEHVPLYRAYQSVLQHTAGGTARKAQNSGRLEGGQGLSDSVWSRNNPTTIQEPSTGCWVPLYGADVGPAWPHEVDEAQRRQFRFFLGGPPSGSAAKTTVTAVAPEDCLREVLPGTTVVEFPTLYVLRADQTLPASLVLLKPRDTKRGQKRERGSGADGWPVKRPKHDDDDGGSEDEELVMGEGGRDATDEEGSDEAAVDVEELSEGEIWEVEEDEDEDEDRSTTSSSGSDSDSD</sequence>
<dbReference type="FunFam" id="3.30.60.190:FF:000001">
    <property type="entry name" value="box C/D snoRNA protein 1"/>
    <property type="match status" value="1"/>
</dbReference>
<dbReference type="GO" id="GO:0005634">
    <property type="term" value="C:nucleus"/>
    <property type="evidence" value="ECO:0007669"/>
    <property type="project" value="TreeGrafter"/>
</dbReference>
<keyword evidence="7" id="KW-0832">Ubl conjugation</keyword>
<evidence type="ECO:0000256" key="10">
    <source>
        <dbReference type="ARBA" id="ARBA00061949"/>
    </source>
</evidence>
<feature type="region of interest" description="Disordered" evidence="14">
    <location>
        <begin position="221"/>
        <end position="243"/>
    </location>
</feature>
<dbReference type="InterPro" id="IPR007529">
    <property type="entry name" value="Znf_HIT"/>
</dbReference>
<dbReference type="STRING" id="268505.A0A2A9P780"/>
<keyword evidence="4" id="KW-0479">Metal-binding</keyword>
<evidence type="ECO:0000256" key="3">
    <source>
        <dbReference type="ARBA" id="ARBA00022553"/>
    </source>
</evidence>
<comment type="function">
    <text evidence="8">Required for box C/D snoRNAs accumulation involved in snoRNA processing, snoRNA transport to the nucleolus and ribosome biogenesis.</text>
</comment>
<evidence type="ECO:0000256" key="9">
    <source>
        <dbReference type="ARBA" id="ARBA00049654"/>
    </source>
</evidence>
<keyword evidence="6" id="KW-0862">Zinc</keyword>
<evidence type="ECO:0000256" key="8">
    <source>
        <dbReference type="ARBA" id="ARBA00049598"/>
    </source>
</evidence>
<evidence type="ECO:0000256" key="1">
    <source>
        <dbReference type="ARBA" id="ARBA00022499"/>
    </source>
</evidence>
<dbReference type="PROSITE" id="PS51083">
    <property type="entry name" value="ZF_HIT"/>
    <property type="match status" value="1"/>
</dbReference>
<dbReference type="EMBL" id="LAZP02000498">
    <property type="protein sequence ID" value="PFH56851.1"/>
    <property type="molecule type" value="Genomic_DNA"/>
</dbReference>
<evidence type="ECO:0000256" key="5">
    <source>
        <dbReference type="ARBA" id="ARBA00022771"/>
    </source>
</evidence>
<dbReference type="CDD" id="cd23023">
    <property type="entry name" value="zf-HIT_BCD1"/>
    <property type="match status" value="1"/>
</dbReference>
<evidence type="ECO:0000256" key="6">
    <source>
        <dbReference type="ARBA" id="ARBA00022833"/>
    </source>
</evidence>
<feature type="compositionally biased region" description="Basic and acidic residues" evidence="14">
    <location>
        <begin position="345"/>
        <end position="356"/>
    </location>
</feature>
<reference evidence="16 17" key="2">
    <citation type="journal article" date="2017" name="Sci. Rep.">
        <title>Ant-infecting Ophiocordyceps genomes reveal a high diversity of potential behavioral manipulation genes and a possible major role for enterotoxins.</title>
        <authorList>
            <person name="de Bekker C."/>
            <person name="Ohm R.A."/>
            <person name="Evans H.C."/>
            <person name="Brachmann A."/>
            <person name="Hughes D.P."/>
        </authorList>
    </citation>
    <scope>NUCLEOTIDE SEQUENCE [LARGE SCALE GENOMIC DNA]</scope>
    <source>
        <strain evidence="16 17">SC16a</strain>
    </source>
</reference>
<reference evidence="16 17" key="1">
    <citation type="journal article" date="2015" name="BMC Genomics">
        <title>Gene expression during zombie ant biting behavior reflects the complexity underlying fungal parasitic behavioral manipulation.</title>
        <authorList>
            <person name="de Bekker C."/>
            <person name="Ohm R.A."/>
            <person name="Loreto R.G."/>
            <person name="Sebastian A."/>
            <person name="Albert I."/>
            <person name="Merrow M."/>
            <person name="Brachmann A."/>
            <person name="Hughes D.P."/>
        </authorList>
    </citation>
    <scope>NUCLEOTIDE SEQUENCE [LARGE SCALE GENOMIC DNA]</scope>
    <source>
        <strain evidence="16 17">SC16a</strain>
    </source>
</reference>
<dbReference type="Proteomes" id="UP000037136">
    <property type="component" value="Unassembled WGS sequence"/>
</dbReference>
<dbReference type="GO" id="GO:0008270">
    <property type="term" value="F:zinc ion binding"/>
    <property type="evidence" value="ECO:0007669"/>
    <property type="project" value="UniProtKB-UniRule"/>
</dbReference>
<evidence type="ECO:0000256" key="4">
    <source>
        <dbReference type="ARBA" id="ARBA00022723"/>
    </source>
</evidence>
<dbReference type="OrthoDB" id="272357at2759"/>
<evidence type="ECO:0000313" key="16">
    <source>
        <dbReference type="EMBL" id="PFH56851.1"/>
    </source>
</evidence>
<name>A0A2A9P780_OPHUN</name>
<organism evidence="16 17">
    <name type="scientific">Ophiocordyceps unilateralis</name>
    <name type="common">Zombie-ant fungus</name>
    <name type="synonym">Torrubia unilateralis</name>
    <dbReference type="NCBI Taxonomy" id="268505"/>
    <lineage>
        <taxon>Eukaryota</taxon>
        <taxon>Fungi</taxon>
        <taxon>Dikarya</taxon>
        <taxon>Ascomycota</taxon>
        <taxon>Pezizomycotina</taxon>
        <taxon>Sordariomycetes</taxon>
        <taxon>Hypocreomycetidae</taxon>
        <taxon>Hypocreales</taxon>
        <taxon>Ophiocordycipitaceae</taxon>
        <taxon>Ophiocordyceps</taxon>
    </lineage>
</organism>
<comment type="similarity">
    <text evidence="9">Belongs to the BCD1 family.</text>
</comment>
<dbReference type="Pfam" id="PF25790">
    <property type="entry name" value="BCD1"/>
    <property type="match status" value="1"/>
</dbReference>
<feature type="region of interest" description="Disordered" evidence="14">
    <location>
        <begin position="345"/>
        <end position="436"/>
    </location>
</feature>
<keyword evidence="5 13" id="KW-0863">Zinc-finger</keyword>
<evidence type="ECO:0000256" key="7">
    <source>
        <dbReference type="ARBA" id="ARBA00022843"/>
    </source>
</evidence>
<dbReference type="InterPro" id="IPR057721">
    <property type="entry name" value="BCD1_alpha/beta"/>
</dbReference>
<dbReference type="GO" id="GO:0070761">
    <property type="term" value="C:pre-snoRNP complex"/>
    <property type="evidence" value="ECO:0007669"/>
    <property type="project" value="TreeGrafter"/>
</dbReference>
<keyword evidence="1" id="KW-1017">Isopeptide bond</keyword>
<dbReference type="GO" id="GO:0000463">
    <property type="term" value="P:maturation of LSU-rRNA from tricistronic rRNA transcript (SSU-rRNA, 5.8S rRNA, LSU-rRNA)"/>
    <property type="evidence" value="ECO:0007669"/>
    <property type="project" value="TreeGrafter"/>
</dbReference>
<keyword evidence="2" id="KW-0690">Ribosome biogenesis</keyword>
<feature type="compositionally biased region" description="Low complexity" evidence="14">
    <location>
        <begin position="425"/>
        <end position="436"/>
    </location>
</feature>
<proteinExistence type="inferred from homology"/>
<evidence type="ECO:0000313" key="17">
    <source>
        <dbReference type="Proteomes" id="UP000037136"/>
    </source>
</evidence>